<protein>
    <recommendedName>
        <fullName evidence="3">Superoxide dismutase copper/zinc binding domain-containing protein</fullName>
    </recommendedName>
</protein>
<dbReference type="PANTHER" id="PTHR20910:SF1">
    <property type="entry name" value="SUPEROXIDE DISMUTASE COPPER_ZINC BINDING DOMAIN-CONTAINING PROTEIN"/>
    <property type="match status" value="1"/>
</dbReference>
<comment type="caution">
    <text evidence="1">The sequence shown here is derived from an EMBL/GenBank/DDBJ whole genome shotgun (WGS) entry which is preliminary data.</text>
</comment>
<dbReference type="AlphaFoldDB" id="A0A8J5CW82"/>
<accession>A0A8J5CW82</accession>
<organism evidence="1 2">
    <name type="scientific">Chionoecetes opilio</name>
    <name type="common">Atlantic snow crab</name>
    <name type="synonym">Cancer opilio</name>
    <dbReference type="NCBI Taxonomy" id="41210"/>
    <lineage>
        <taxon>Eukaryota</taxon>
        <taxon>Metazoa</taxon>
        <taxon>Ecdysozoa</taxon>
        <taxon>Arthropoda</taxon>
        <taxon>Crustacea</taxon>
        <taxon>Multicrustacea</taxon>
        <taxon>Malacostraca</taxon>
        <taxon>Eumalacostraca</taxon>
        <taxon>Eucarida</taxon>
        <taxon>Decapoda</taxon>
        <taxon>Pleocyemata</taxon>
        <taxon>Brachyura</taxon>
        <taxon>Eubrachyura</taxon>
        <taxon>Majoidea</taxon>
        <taxon>Majidae</taxon>
        <taxon>Chionoecetes</taxon>
    </lineage>
</organism>
<dbReference type="GO" id="GO:0046872">
    <property type="term" value="F:metal ion binding"/>
    <property type="evidence" value="ECO:0007669"/>
    <property type="project" value="InterPro"/>
</dbReference>
<evidence type="ECO:0008006" key="3">
    <source>
        <dbReference type="Google" id="ProtNLM"/>
    </source>
</evidence>
<evidence type="ECO:0000313" key="1">
    <source>
        <dbReference type="EMBL" id="KAG0723409.1"/>
    </source>
</evidence>
<proteinExistence type="predicted"/>
<keyword evidence="2" id="KW-1185">Reference proteome</keyword>
<dbReference type="InterPro" id="IPR053257">
    <property type="entry name" value="Cu-only_SOD"/>
</dbReference>
<dbReference type="SUPFAM" id="SSF49329">
    <property type="entry name" value="Cu,Zn superoxide dismutase-like"/>
    <property type="match status" value="2"/>
</dbReference>
<dbReference type="Proteomes" id="UP000770661">
    <property type="component" value="Unassembled WGS sequence"/>
</dbReference>
<sequence length="363" mass="40752">MTSTKWVTSQGSMGSLEGLSWTHDFYNDTNLQLFGPTSIMGRSVLIHKREENARWFCGSIIWGYSPSEARQVSLIASFHNPHGYAEGYVRMTRRHNWSVYVNPVGVDAGVKFFQSRCVAAGYRWNPYLIHLAFPNDRDYYERQCSPEVPLRCDVGDLSGRLGTIDLGDKRFVFVDRNLPLSGPHGINNRALVIHTENAGVDRFACANIRADDDIIKWVIIKKAPKFSVPNFMSDMREVLGAPKWFLAADLQTVTLSTDQQCVTFVVHFMGPSARRLELDFSRIIAGGILNTPTITIRGVYNDPDREREVPYRACGGLEEEHILEDYKSVSLWNLIAGDDTGGGSPLASPLLLPLLLPFLLLLQ</sequence>
<gene>
    <name evidence="1" type="ORF">GWK47_005529</name>
</gene>
<dbReference type="GO" id="GO:0006801">
    <property type="term" value="P:superoxide metabolic process"/>
    <property type="evidence" value="ECO:0007669"/>
    <property type="project" value="InterPro"/>
</dbReference>
<dbReference type="OrthoDB" id="159229at2759"/>
<dbReference type="Gene3D" id="2.60.40.200">
    <property type="entry name" value="Superoxide dismutase, copper/zinc binding domain"/>
    <property type="match status" value="2"/>
</dbReference>
<evidence type="ECO:0000313" key="2">
    <source>
        <dbReference type="Proteomes" id="UP000770661"/>
    </source>
</evidence>
<name>A0A8J5CW82_CHIOP</name>
<dbReference type="PANTHER" id="PTHR20910">
    <property type="entry name" value="AGAP001623-PA"/>
    <property type="match status" value="1"/>
</dbReference>
<reference evidence="1" key="1">
    <citation type="submission" date="2020-07" db="EMBL/GenBank/DDBJ databases">
        <title>The High-quality genome of the commercially important snow crab, Chionoecetes opilio.</title>
        <authorList>
            <person name="Jeong J.-H."/>
            <person name="Ryu S."/>
        </authorList>
    </citation>
    <scope>NUCLEOTIDE SEQUENCE</scope>
    <source>
        <strain evidence="1">MADBK_172401_WGS</strain>
        <tissue evidence="1">Digestive gland</tissue>
    </source>
</reference>
<dbReference type="EMBL" id="JACEEZ010008314">
    <property type="protein sequence ID" value="KAG0723409.1"/>
    <property type="molecule type" value="Genomic_DNA"/>
</dbReference>
<dbReference type="InterPro" id="IPR036423">
    <property type="entry name" value="SOD-like_Cu/Zn_dom_sf"/>
</dbReference>